<proteinExistence type="predicted"/>
<accession>A0A1B2EFB8</accession>
<protein>
    <submittedName>
        <fullName evidence="1">Uncharacterized protein</fullName>
    </submittedName>
</protein>
<reference evidence="1" key="1">
    <citation type="submission" date="2016-07" db="EMBL/GenBank/DDBJ databases">
        <title>Microvirga ossetica sp. nov. a new species of rhizobia isolated from root nodules of the legume species Vicia alpestris Steven originated from North Ossetia region in the Caucasus.</title>
        <authorList>
            <person name="Safronova V.I."/>
            <person name="Kuznetsova I.G."/>
            <person name="Sazanova A.L."/>
            <person name="Belimov A."/>
            <person name="Andronov E."/>
            <person name="Osledkin Y.S."/>
            <person name="Onishchuk O.P."/>
            <person name="Kurchak O.N."/>
            <person name="Shaposhnikov A.I."/>
            <person name="Willems A."/>
            <person name="Tikhonovich I.A."/>
        </authorList>
    </citation>
    <scope>NUCLEOTIDE SEQUENCE [LARGE SCALE GENOMIC DNA]</scope>
    <source>
        <strain evidence="1">V5/3M</strain>
    </source>
</reference>
<organism evidence="1">
    <name type="scientific">Microvirga ossetica</name>
    <dbReference type="NCBI Taxonomy" id="1882682"/>
    <lineage>
        <taxon>Bacteria</taxon>
        <taxon>Pseudomonadati</taxon>
        <taxon>Pseudomonadota</taxon>
        <taxon>Alphaproteobacteria</taxon>
        <taxon>Hyphomicrobiales</taxon>
        <taxon>Methylobacteriaceae</taxon>
        <taxon>Microvirga</taxon>
    </lineage>
</organism>
<sequence>MVAGPIGVDQTECAQAQDCPGDEIPAIQGRLDLALLLRNDPAPAGRIALDTDQTAIGVIGRVRHGRNADLRHAGRASLVRWRGIRARDAGEDRD</sequence>
<dbReference type="KEGG" id="moc:BB934_10865"/>
<name>A0A1B2EFB8_9HYPH</name>
<gene>
    <name evidence="1" type="ORF">BB934_10865</name>
</gene>
<evidence type="ECO:0000313" key="1">
    <source>
        <dbReference type="EMBL" id="ANY78663.1"/>
    </source>
</evidence>
<dbReference type="EMBL" id="CP016616">
    <property type="protein sequence ID" value="ANY78663.1"/>
    <property type="molecule type" value="Genomic_DNA"/>
</dbReference>
<dbReference type="AlphaFoldDB" id="A0A1B2EFB8"/>